<dbReference type="SUPFAM" id="SSF56784">
    <property type="entry name" value="HAD-like"/>
    <property type="match status" value="1"/>
</dbReference>
<proteinExistence type="predicted"/>
<reference evidence="1 2" key="1">
    <citation type="journal article" date="2015" name="Nature">
        <title>rRNA introns, odd ribosomes, and small enigmatic genomes across a large radiation of phyla.</title>
        <authorList>
            <person name="Brown C.T."/>
            <person name="Hug L.A."/>
            <person name="Thomas B.C."/>
            <person name="Sharon I."/>
            <person name="Castelle C.J."/>
            <person name="Singh A."/>
            <person name="Wilkins M.J."/>
            <person name="Williams K.H."/>
            <person name="Banfield J.F."/>
        </authorList>
    </citation>
    <scope>NUCLEOTIDE SEQUENCE [LARGE SCALE GENOMIC DNA]</scope>
</reference>
<dbReference type="PANTHER" id="PTHR43611">
    <property type="entry name" value="ALPHA-D-GLUCOSE 1-PHOSPHATE PHOSPHATASE"/>
    <property type="match status" value="1"/>
</dbReference>
<dbReference type="InterPro" id="IPR023214">
    <property type="entry name" value="HAD_sf"/>
</dbReference>
<organism evidence="1 2">
    <name type="scientific">Candidatus Collierbacteria bacterium GW2011_GWC2_43_12</name>
    <dbReference type="NCBI Taxonomy" id="1618390"/>
    <lineage>
        <taxon>Bacteria</taxon>
        <taxon>Candidatus Collieribacteriota</taxon>
    </lineage>
</organism>
<dbReference type="Gene3D" id="3.40.50.1000">
    <property type="entry name" value="HAD superfamily/HAD-like"/>
    <property type="match status" value="1"/>
</dbReference>
<gene>
    <name evidence="1" type="ORF">UV68_C0038G0001</name>
</gene>
<dbReference type="NCBIfam" id="TIGR01549">
    <property type="entry name" value="HAD-SF-IA-v1"/>
    <property type="match status" value="1"/>
</dbReference>
<dbReference type="PRINTS" id="PR00413">
    <property type="entry name" value="HADHALOGNASE"/>
</dbReference>
<protein>
    <submittedName>
        <fullName evidence="1">HAD family phosphatase</fullName>
    </submittedName>
</protein>
<sequence>MKYKAIGFDWNGVIFGLPGSVFSQGAAEAVGIDIAAFRRSYFDNNYLRNKEGASNEVFWKAVLEDLKAQSKLPVLLDYINSFPGGTINKDVIEIIKKLKNNGYKLGIVSNATIEGGQKIKDSEVAQYFDEILISSEVRMMKPQKEMFEMIINKLGIKAEEFIFIDDAEKSLEKAPEIGFTPILFRDAADLKNRLTELGVYK</sequence>
<dbReference type="InterPro" id="IPR036412">
    <property type="entry name" value="HAD-like_sf"/>
</dbReference>
<name>A0A0G1D485_9BACT</name>
<dbReference type="AlphaFoldDB" id="A0A0G1D485"/>
<accession>A0A0G1D485</accession>
<dbReference type="NCBIfam" id="TIGR01509">
    <property type="entry name" value="HAD-SF-IA-v3"/>
    <property type="match status" value="1"/>
</dbReference>
<evidence type="ECO:0000313" key="2">
    <source>
        <dbReference type="Proteomes" id="UP000033980"/>
    </source>
</evidence>
<dbReference type="SFLD" id="SFLDG01129">
    <property type="entry name" value="C1.5:_HAD__Beta-PGM__Phosphata"/>
    <property type="match status" value="1"/>
</dbReference>
<dbReference type="InterPro" id="IPR041492">
    <property type="entry name" value="HAD_2"/>
</dbReference>
<dbReference type="Proteomes" id="UP000033980">
    <property type="component" value="Unassembled WGS sequence"/>
</dbReference>
<dbReference type="Pfam" id="PF13419">
    <property type="entry name" value="HAD_2"/>
    <property type="match status" value="1"/>
</dbReference>
<dbReference type="SFLD" id="SFLDS00003">
    <property type="entry name" value="Haloacid_Dehalogenase"/>
    <property type="match status" value="1"/>
</dbReference>
<dbReference type="PANTHER" id="PTHR43611:SF3">
    <property type="entry name" value="FLAVIN MONONUCLEOTIDE HYDROLASE 1, CHLOROPLATIC"/>
    <property type="match status" value="1"/>
</dbReference>
<evidence type="ECO:0000313" key="1">
    <source>
        <dbReference type="EMBL" id="KKS92685.1"/>
    </source>
</evidence>
<comment type="caution">
    <text evidence="1">The sequence shown here is derived from an EMBL/GenBank/DDBJ whole genome shotgun (WGS) entry which is preliminary data.</text>
</comment>
<dbReference type="InterPro" id="IPR006439">
    <property type="entry name" value="HAD-SF_hydro_IA"/>
</dbReference>
<dbReference type="EMBL" id="LCFK01000038">
    <property type="protein sequence ID" value="KKS92685.1"/>
    <property type="molecule type" value="Genomic_DNA"/>
</dbReference>